<accession>A0A841ABW9</accession>
<gene>
    <name evidence="3" type="ORF">HNR70_001256</name>
</gene>
<keyword evidence="4" id="KW-1185">Reference proteome</keyword>
<organism evidence="3 4">
    <name type="scientific">Brachybacterium aquaticum</name>
    <dbReference type="NCBI Taxonomy" id="1432564"/>
    <lineage>
        <taxon>Bacteria</taxon>
        <taxon>Bacillati</taxon>
        <taxon>Actinomycetota</taxon>
        <taxon>Actinomycetes</taxon>
        <taxon>Micrococcales</taxon>
        <taxon>Dermabacteraceae</taxon>
        <taxon>Brachybacterium</taxon>
    </lineage>
</organism>
<dbReference type="AlphaFoldDB" id="A0A841ABW9"/>
<dbReference type="Proteomes" id="UP000588158">
    <property type="component" value="Unassembled WGS sequence"/>
</dbReference>
<dbReference type="PANTHER" id="PTHR35335:SF1">
    <property type="entry name" value="UPF0716 PROTEIN FXSA"/>
    <property type="match status" value="1"/>
</dbReference>
<evidence type="ECO:0000256" key="1">
    <source>
        <dbReference type="SAM" id="MobiDB-lite"/>
    </source>
</evidence>
<feature type="region of interest" description="Disordered" evidence="1">
    <location>
        <begin position="1"/>
        <end position="22"/>
    </location>
</feature>
<proteinExistence type="predicted"/>
<keyword evidence="2" id="KW-1133">Transmembrane helix</keyword>
<dbReference type="Pfam" id="PF04186">
    <property type="entry name" value="FxsA"/>
    <property type="match status" value="1"/>
</dbReference>
<feature type="transmembrane region" description="Helical" evidence="2">
    <location>
        <begin position="109"/>
        <end position="131"/>
    </location>
</feature>
<dbReference type="RefSeq" id="WP_184324909.1">
    <property type="nucleotide sequence ID" value="NZ_JACHLZ010000001.1"/>
</dbReference>
<dbReference type="GO" id="GO:0016020">
    <property type="term" value="C:membrane"/>
    <property type="evidence" value="ECO:0007669"/>
    <property type="project" value="InterPro"/>
</dbReference>
<evidence type="ECO:0000313" key="3">
    <source>
        <dbReference type="EMBL" id="MBB5831443.1"/>
    </source>
</evidence>
<dbReference type="InterPro" id="IPR007313">
    <property type="entry name" value="FxsA"/>
</dbReference>
<evidence type="ECO:0000256" key="2">
    <source>
        <dbReference type="SAM" id="Phobius"/>
    </source>
</evidence>
<comment type="caution">
    <text evidence="3">The sequence shown here is derived from an EMBL/GenBank/DDBJ whole genome shotgun (WGS) entry which is preliminary data.</text>
</comment>
<protein>
    <submittedName>
        <fullName evidence="3">UPF0716 protein FxsA</fullName>
    </submittedName>
</protein>
<feature type="transmembrane region" description="Helical" evidence="2">
    <location>
        <begin position="31"/>
        <end position="50"/>
    </location>
</feature>
<evidence type="ECO:0000313" key="4">
    <source>
        <dbReference type="Proteomes" id="UP000588158"/>
    </source>
</evidence>
<name>A0A841ABW9_9MICO</name>
<dbReference type="PANTHER" id="PTHR35335">
    <property type="entry name" value="UPF0716 PROTEIN FXSA"/>
    <property type="match status" value="1"/>
</dbReference>
<keyword evidence="2" id="KW-0812">Transmembrane</keyword>
<keyword evidence="2" id="KW-0472">Membrane</keyword>
<reference evidence="3 4" key="1">
    <citation type="submission" date="2020-08" db="EMBL/GenBank/DDBJ databases">
        <title>Sequencing the genomes of 1000 actinobacteria strains.</title>
        <authorList>
            <person name="Klenk H.-P."/>
        </authorList>
    </citation>
    <scope>NUCLEOTIDE SEQUENCE [LARGE SCALE GENOMIC DNA]</scope>
    <source>
        <strain evidence="3 4">DSM 28796</strain>
    </source>
</reference>
<dbReference type="EMBL" id="JACHLZ010000001">
    <property type="protein sequence ID" value="MBB5831443.1"/>
    <property type="molecule type" value="Genomic_DNA"/>
</dbReference>
<dbReference type="NCBIfam" id="NF008528">
    <property type="entry name" value="PRK11463.1-2"/>
    <property type="match status" value="1"/>
</dbReference>
<feature type="transmembrane region" description="Helical" evidence="2">
    <location>
        <begin position="56"/>
        <end position="77"/>
    </location>
</feature>
<sequence length="187" mass="20047">MTSSSTSSSQHGPHASTPHDPAPRASRWGRFVPLAVVLVGLLELAILIVIGVNTSLWWAVLVVVIGWIIGLALLVAAGQQSFTRLRSLFRALGGRGDVQDHLSRPAFTLLSALLFFFPGVLTDLAGLVLLLTPVQRRTVKAMGLSSGSEGARKVLYHRSGSGIIDGEIVLENRRTDREDPPPTIIQG</sequence>